<organism evidence="2 3">
    <name type="scientific">Cucumis sativus</name>
    <name type="common">Cucumber</name>
    <dbReference type="NCBI Taxonomy" id="3659"/>
    <lineage>
        <taxon>Eukaryota</taxon>
        <taxon>Viridiplantae</taxon>
        <taxon>Streptophyta</taxon>
        <taxon>Embryophyta</taxon>
        <taxon>Tracheophyta</taxon>
        <taxon>Spermatophyta</taxon>
        <taxon>Magnoliopsida</taxon>
        <taxon>eudicotyledons</taxon>
        <taxon>Gunneridae</taxon>
        <taxon>Pentapetalae</taxon>
        <taxon>rosids</taxon>
        <taxon>fabids</taxon>
        <taxon>Cucurbitales</taxon>
        <taxon>Cucurbitaceae</taxon>
        <taxon>Benincaseae</taxon>
        <taxon>Cucumis</taxon>
    </lineage>
</organism>
<proteinExistence type="predicted"/>
<reference evidence="2 3" key="2">
    <citation type="journal article" date="2009" name="PLoS ONE">
        <title>An integrated genetic and cytogenetic map of the cucumber genome.</title>
        <authorList>
            <person name="Ren Y."/>
            <person name="Zhang Z."/>
            <person name="Liu J."/>
            <person name="Staub J.E."/>
            <person name="Han Y."/>
            <person name="Cheng Z."/>
            <person name="Li X."/>
            <person name="Lu J."/>
            <person name="Miao H."/>
            <person name="Kang H."/>
            <person name="Xie B."/>
            <person name="Gu X."/>
            <person name="Wang X."/>
            <person name="Du Y."/>
            <person name="Jin W."/>
            <person name="Huang S."/>
        </authorList>
    </citation>
    <scope>NUCLEOTIDE SEQUENCE [LARGE SCALE GENOMIC DNA]</scope>
    <source>
        <strain evidence="3">cv. 9930</strain>
    </source>
</reference>
<evidence type="ECO:0000256" key="1">
    <source>
        <dbReference type="SAM" id="MobiDB-lite"/>
    </source>
</evidence>
<accession>A0A0A0LCW5</accession>
<protein>
    <submittedName>
        <fullName evidence="2">Uncharacterized protein</fullName>
    </submittedName>
</protein>
<gene>
    <name evidence="2" type="ORF">Csa_3G387080</name>
</gene>
<reference evidence="2 3" key="3">
    <citation type="journal article" date="2010" name="BMC Genomics">
        <title>Transcriptome sequencing and comparative analysis of cucumber flowers with different sex types.</title>
        <authorList>
            <person name="Guo S."/>
            <person name="Zheng Y."/>
            <person name="Joung J.G."/>
            <person name="Liu S."/>
            <person name="Zhang Z."/>
            <person name="Crasta O.R."/>
            <person name="Sobral B.W."/>
            <person name="Xu Y."/>
            <person name="Huang S."/>
            <person name="Fei Z."/>
        </authorList>
    </citation>
    <scope>NUCLEOTIDE SEQUENCE [LARGE SCALE GENOMIC DNA]</scope>
    <source>
        <strain evidence="3">cv. 9930</strain>
    </source>
</reference>
<keyword evidence="3" id="KW-1185">Reference proteome</keyword>
<dbReference type="AlphaFoldDB" id="A0A0A0LCW5"/>
<sequence length="89" mass="9823">MTSVSPRQASMDFHQSSASFSSKNEASLTCLSSWQPITLRHFSTKFSYTSASTESIGPSYIVAPKAFSRFIPYFISKSLDADPNVSIIF</sequence>
<dbReference type="Proteomes" id="UP000029981">
    <property type="component" value="Chromosome 3"/>
</dbReference>
<evidence type="ECO:0000313" key="2">
    <source>
        <dbReference type="EMBL" id="KGN57911.1"/>
    </source>
</evidence>
<dbReference type="EMBL" id="CM002924">
    <property type="protein sequence ID" value="KGN57911.1"/>
    <property type="molecule type" value="Genomic_DNA"/>
</dbReference>
<reference evidence="2 3" key="1">
    <citation type="journal article" date="2009" name="Nat. Genet.">
        <title>The genome of the cucumber, Cucumis sativus L.</title>
        <authorList>
            <person name="Huang S."/>
            <person name="Li R."/>
            <person name="Zhang Z."/>
            <person name="Li L."/>
            <person name="Gu X."/>
            <person name="Fan W."/>
            <person name="Lucas W.J."/>
            <person name="Wang X."/>
            <person name="Xie B."/>
            <person name="Ni P."/>
            <person name="Ren Y."/>
            <person name="Zhu H."/>
            <person name="Li J."/>
            <person name="Lin K."/>
            <person name="Jin W."/>
            <person name="Fei Z."/>
            <person name="Li G."/>
            <person name="Staub J."/>
            <person name="Kilian A."/>
            <person name="van der Vossen E.A."/>
            <person name="Wu Y."/>
            <person name="Guo J."/>
            <person name="He J."/>
            <person name="Jia Z."/>
            <person name="Ren Y."/>
            <person name="Tian G."/>
            <person name="Lu Y."/>
            <person name="Ruan J."/>
            <person name="Qian W."/>
            <person name="Wang M."/>
            <person name="Huang Q."/>
            <person name="Li B."/>
            <person name="Xuan Z."/>
            <person name="Cao J."/>
            <person name="Asan"/>
            <person name="Wu Z."/>
            <person name="Zhang J."/>
            <person name="Cai Q."/>
            <person name="Bai Y."/>
            <person name="Zhao B."/>
            <person name="Han Y."/>
            <person name="Li Y."/>
            <person name="Li X."/>
            <person name="Wang S."/>
            <person name="Shi Q."/>
            <person name="Liu S."/>
            <person name="Cho W.K."/>
            <person name="Kim J.Y."/>
            <person name="Xu Y."/>
            <person name="Heller-Uszynska K."/>
            <person name="Miao H."/>
            <person name="Cheng Z."/>
            <person name="Zhang S."/>
            <person name="Wu J."/>
            <person name="Yang Y."/>
            <person name="Kang H."/>
            <person name="Li M."/>
            <person name="Liang H."/>
            <person name="Ren X."/>
            <person name="Shi Z."/>
            <person name="Wen M."/>
            <person name="Jian M."/>
            <person name="Yang H."/>
            <person name="Zhang G."/>
            <person name="Yang Z."/>
            <person name="Chen R."/>
            <person name="Liu S."/>
            <person name="Li J."/>
            <person name="Ma L."/>
            <person name="Liu H."/>
            <person name="Zhou Y."/>
            <person name="Zhao J."/>
            <person name="Fang X."/>
            <person name="Li G."/>
            <person name="Fang L."/>
            <person name="Li Y."/>
            <person name="Liu D."/>
            <person name="Zheng H."/>
            <person name="Zhang Y."/>
            <person name="Qin N."/>
            <person name="Li Z."/>
            <person name="Yang G."/>
            <person name="Yang S."/>
            <person name="Bolund L."/>
            <person name="Kristiansen K."/>
            <person name="Zheng H."/>
            <person name="Li S."/>
            <person name="Zhang X."/>
            <person name="Yang H."/>
            <person name="Wang J."/>
            <person name="Sun R."/>
            <person name="Zhang B."/>
            <person name="Jiang S."/>
            <person name="Wang J."/>
            <person name="Du Y."/>
            <person name="Li S."/>
        </authorList>
    </citation>
    <scope>NUCLEOTIDE SEQUENCE [LARGE SCALE GENOMIC DNA]</scope>
    <source>
        <strain evidence="3">cv. 9930</strain>
    </source>
</reference>
<dbReference type="Gramene" id="KGN57911">
    <property type="protein sequence ID" value="KGN57911"/>
    <property type="gene ID" value="Csa_3G387080"/>
</dbReference>
<evidence type="ECO:0000313" key="3">
    <source>
        <dbReference type="Proteomes" id="UP000029981"/>
    </source>
</evidence>
<reference evidence="2 3" key="4">
    <citation type="journal article" date="2011" name="BMC Genomics">
        <title>RNA-Seq improves annotation of protein-coding genes in the cucumber genome.</title>
        <authorList>
            <person name="Li Z."/>
            <person name="Zhang Z."/>
            <person name="Yan P."/>
            <person name="Huang S."/>
            <person name="Fei Z."/>
            <person name="Lin K."/>
        </authorList>
    </citation>
    <scope>NUCLEOTIDE SEQUENCE [LARGE SCALE GENOMIC DNA]</scope>
    <source>
        <strain evidence="3">cv. 9930</strain>
    </source>
</reference>
<feature type="region of interest" description="Disordered" evidence="1">
    <location>
        <begin position="1"/>
        <end position="22"/>
    </location>
</feature>
<name>A0A0A0LCW5_CUCSA</name>